<sequence length="105" mass="11464">MYVNDMLVDDAEGALMPAWAFFAWAVVNSTELEPTASRESIMNNAALTATRRTLGQAALKWLRALADTDPERFAEFVAYNALELRSAATQGIDAENVELAEVVLA</sequence>
<keyword evidence="4" id="KW-1185">Reference proteome</keyword>
<dbReference type="Gene3D" id="3.30.230.80">
    <property type="match status" value="1"/>
</dbReference>
<comment type="caution">
    <text evidence="3">The sequence shown here is derived from an EMBL/GenBank/DDBJ whole genome shotgun (WGS) entry which is preliminary data.</text>
</comment>
<evidence type="ECO:0000313" key="4">
    <source>
        <dbReference type="Proteomes" id="UP000193811"/>
    </source>
</evidence>
<gene>
    <name evidence="3" type="ORF">AWB98_08695</name>
</gene>
<dbReference type="RefSeq" id="WP_085140478.1">
    <property type="nucleotide sequence ID" value="NZ_JACKVA010000008.1"/>
</dbReference>
<dbReference type="SUPFAM" id="SSF54211">
    <property type="entry name" value="Ribosomal protein S5 domain 2-like"/>
    <property type="match status" value="1"/>
</dbReference>
<dbReference type="Proteomes" id="UP000193811">
    <property type="component" value="Unassembled WGS sequence"/>
</dbReference>
<proteinExistence type="inferred from homology"/>
<organism evidence="3 4">
    <name type="scientific">Mycolicibacterium conceptionense</name>
    <dbReference type="NCBI Taxonomy" id="451644"/>
    <lineage>
        <taxon>Bacteria</taxon>
        <taxon>Bacillati</taxon>
        <taxon>Actinomycetota</taxon>
        <taxon>Actinomycetes</taxon>
        <taxon>Mycobacteriales</taxon>
        <taxon>Mycobacteriaceae</taxon>
        <taxon>Mycolicibacterium</taxon>
    </lineage>
</organism>
<dbReference type="EMBL" id="LQOP01000008">
    <property type="protein sequence ID" value="ORV29415.1"/>
    <property type="molecule type" value="Genomic_DNA"/>
</dbReference>
<accession>A0ABX3VC81</accession>
<name>A0ABX3VC81_9MYCO</name>
<dbReference type="InterPro" id="IPR001404">
    <property type="entry name" value="Hsp90_fam"/>
</dbReference>
<evidence type="ECO:0000256" key="2">
    <source>
        <dbReference type="ARBA" id="ARBA00023186"/>
    </source>
</evidence>
<comment type="similarity">
    <text evidence="1">Belongs to the heat shock protein 90 family.</text>
</comment>
<reference evidence="3 4" key="1">
    <citation type="submission" date="2016-01" db="EMBL/GenBank/DDBJ databases">
        <title>The new phylogeny of the genus Mycobacterium.</title>
        <authorList>
            <person name="Tarcisio F."/>
            <person name="Conor M."/>
            <person name="Antonella G."/>
            <person name="Elisabetta G."/>
            <person name="Giulia F.S."/>
            <person name="Sara T."/>
            <person name="Anna F."/>
            <person name="Clotilde B."/>
            <person name="Roberto B."/>
            <person name="Veronica D.S."/>
            <person name="Fabio R."/>
            <person name="Monica P."/>
            <person name="Olivier J."/>
            <person name="Enrico T."/>
            <person name="Nicola S."/>
        </authorList>
    </citation>
    <scope>NUCLEOTIDE SEQUENCE [LARGE SCALE GENOMIC DNA]</scope>
    <source>
        <strain evidence="3 4">CCUG 50187</strain>
    </source>
</reference>
<dbReference type="Pfam" id="PF00183">
    <property type="entry name" value="HSP90"/>
    <property type="match status" value="1"/>
</dbReference>
<dbReference type="InterPro" id="IPR020568">
    <property type="entry name" value="Ribosomal_Su5_D2-typ_SF"/>
</dbReference>
<dbReference type="GeneID" id="44295520"/>
<evidence type="ECO:0000313" key="3">
    <source>
        <dbReference type="EMBL" id="ORV29415.1"/>
    </source>
</evidence>
<keyword evidence="2" id="KW-0143">Chaperone</keyword>
<evidence type="ECO:0000256" key="1">
    <source>
        <dbReference type="ARBA" id="ARBA00008239"/>
    </source>
</evidence>
<protein>
    <submittedName>
        <fullName evidence="3">Uncharacterized protein</fullName>
    </submittedName>
</protein>